<proteinExistence type="predicted"/>
<protein>
    <submittedName>
        <fullName evidence="1">Uncharacterized protein</fullName>
    </submittedName>
</protein>
<evidence type="ECO:0000313" key="1">
    <source>
        <dbReference type="EMBL" id="EEG69885.1"/>
    </source>
</evidence>
<dbReference type="eggNOG" id="ENOG50345WD">
    <property type="taxonomic scope" value="Bacteria"/>
</dbReference>
<reference evidence="1 2" key="2">
    <citation type="submission" date="2009-02" db="EMBL/GenBank/DDBJ databases">
        <authorList>
            <person name="Fulton L."/>
            <person name="Clifton S."/>
            <person name="Fulton B."/>
            <person name="Xu J."/>
            <person name="Minx P."/>
            <person name="Pepin K.H."/>
            <person name="Johnson M."/>
            <person name="Bhonagiri V."/>
            <person name="Nash W.E."/>
            <person name="Mardis E.R."/>
            <person name="Wilson R.K."/>
        </authorList>
    </citation>
    <scope>NUCLEOTIDE SEQUENCE [LARGE SCALE GENOMIC DNA]</scope>
    <source>
        <strain evidence="1 2">DSM 20438</strain>
    </source>
</reference>
<dbReference type="Proteomes" id="UP000003875">
    <property type="component" value="Unassembled WGS sequence"/>
</dbReference>
<accession>C0BVN5</accession>
<evidence type="ECO:0000313" key="2">
    <source>
        <dbReference type="Proteomes" id="UP000003875"/>
    </source>
</evidence>
<sequence length="87" mass="10184">MKTDYKTVGTWEVEESEFLEAAEKIKEIIAERNNRRKNRAEASEMYREMRKTFKPLGIKVWEAKDAAKNLGHIGGRDRRRRLSGGPF</sequence>
<dbReference type="RefSeq" id="WP_004223971.1">
    <property type="nucleotide sequence ID" value="NZ_ABXX02000013.1"/>
</dbReference>
<dbReference type="AlphaFoldDB" id="C0BVN5"/>
<reference evidence="1 2" key="1">
    <citation type="submission" date="2009-02" db="EMBL/GenBank/DDBJ databases">
        <title>Draft genome sequence of Bifidobacterium pseudocatenulatum (DSM 20438).</title>
        <authorList>
            <person name="Sudarsanam P."/>
            <person name="Ley R."/>
            <person name="Guruge J."/>
            <person name="Turnbaugh P.J."/>
            <person name="Mahowald M."/>
            <person name="Liep D."/>
            <person name="Gordon J."/>
        </authorList>
    </citation>
    <scope>NUCLEOTIDE SEQUENCE [LARGE SCALE GENOMIC DNA]</scope>
    <source>
        <strain evidence="1 2">DSM 20438</strain>
    </source>
</reference>
<name>C0BVN5_BIFPS</name>
<dbReference type="EMBL" id="ABXX02000013">
    <property type="protein sequence ID" value="EEG69885.1"/>
    <property type="molecule type" value="Genomic_DNA"/>
</dbReference>
<gene>
    <name evidence="1" type="ORF">BIFPSEUDO_04484</name>
</gene>
<organism evidence="1 2">
    <name type="scientific">Bifidobacterium pseudocatenulatum DSM 20438 = JCM 1200 = LMG 10505</name>
    <dbReference type="NCBI Taxonomy" id="547043"/>
    <lineage>
        <taxon>Bacteria</taxon>
        <taxon>Bacillati</taxon>
        <taxon>Actinomycetota</taxon>
        <taxon>Actinomycetes</taxon>
        <taxon>Bifidobacteriales</taxon>
        <taxon>Bifidobacteriaceae</taxon>
        <taxon>Bifidobacterium</taxon>
    </lineage>
</organism>
<comment type="caution">
    <text evidence="1">The sequence shown here is derived from an EMBL/GenBank/DDBJ whole genome shotgun (WGS) entry which is preliminary data.</text>
</comment>